<reference evidence="2 3" key="1">
    <citation type="submission" date="2021-06" db="EMBL/GenBank/DDBJ databases">
        <title>Caerostris extrusa draft genome.</title>
        <authorList>
            <person name="Kono N."/>
            <person name="Arakawa K."/>
        </authorList>
    </citation>
    <scope>NUCLEOTIDE SEQUENCE [LARGE SCALE GENOMIC DNA]</scope>
</reference>
<comment type="caution">
    <text evidence="2">The sequence shown here is derived from an EMBL/GenBank/DDBJ whole genome shotgun (WGS) entry which is preliminary data.</text>
</comment>
<dbReference type="AlphaFoldDB" id="A0AAV4PYS7"/>
<gene>
    <name evidence="2" type="ORF">CEXT_471081</name>
</gene>
<feature type="region of interest" description="Disordered" evidence="1">
    <location>
        <begin position="1"/>
        <end position="25"/>
    </location>
</feature>
<dbReference type="EMBL" id="BPLR01005307">
    <property type="protein sequence ID" value="GIY01359.1"/>
    <property type="molecule type" value="Genomic_DNA"/>
</dbReference>
<evidence type="ECO:0000313" key="3">
    <source>
        <dbReference type="Proteomes" id="UP001054945"/>
    </source>
</evidence>
<protein>
    <submittedName>
        <fullName evidence="2">Uncharacterized protein</fullName>
    </submittedName>
</protein>
<evidence type="ECO:0000256" key="1">
    <source>
        <dbReference type="SAM" id="MobiDB-lite"/>
    </source>
</evidence>
<evidence type="ECO:0000313" key="2">
    <source>
        <dbReference type="EMBL" id="GIY01359.1"/>
    </source>
</evidence>
<sequence length="70" mass="7902">MKEKYITENAFLSHGTNDIEEEEYNSSDCSLQAEISASHSSDNTSEKGYSHHPNILRLFPAENVTEPIPF</sequence>
<proteinExistence type="predicted"/>
<dbReference type="Proteomes" id="UP001054945">
    <property type="component" value="Unassembled WGS sequence"/>
</dbReference>
<organism evidence="2 3">
    <name type="scientific">Caerostris extrusa</name>
    <name type="common">Bark spider</name>
    <name type="synonym">Caerostris bankana</name>
    <dbReference type="NCBI Taxonomy" id="172846"/>
    <lineage>
        <taxon>Eukaryota</taxon>
        <taxon>Metazoa</taxon>
        <taxon>Ecdysozoa</taxon>
        <taxon>Arthropoda</taxon>
        <taxon>Chelicerata</taxon>
        <taxon>Arachnida</taxon>
        <taxon>Araneae</taxon>
        <taxon>Araneomorphae</taxon>
        <taxon>Entelegynae</taxon>
        <taxon>Araneoidea</taxon>
        <taxon>Araneidae</taxon>
        <taxon>Caerostris</taxon>
    </lineage>
</organism>
<accession>A0AAV4PYS7</accession>
<name>A0AAV4PYS7_CAEEX</name>
<keyword evidence="3" id="KW-1185">Reference proteome</keyword>